<keyword evidence="6" id="KW-0723">Serine/threonine-protein kinase</keyword>
<evidence type="ECO:0000256" key="2">
    <source>
        <dbReference type="ARBA" id="ARBA00008536"/>
    </source>
</evidence>
<name>A0A8J5KI39_ZINOF</name>
<dbReference type="InterPro" id="IPR017441">
    <property type="entry name" value="Protein_kinase_ATP_BS"/>
</dbReference>
<dbReference type="GO" id="GO:0004674">
    <property type="term" value="F:protein serine/threonine kinase activity"/>
    <property type="evidence" value="ECO:0007669"/>
    <property type="project" value="UniProtKB-KW"/>
</dbReference>
<dbReference type="GO" id="GO:1901001">
    <property type="term" value="P:negative regulation of response to salt stress"/>
    <property type="evidence" value="ECO:0007669"/>
    <property type="project" value="UniProtKB-ARBA"/>
</dbReference>
<keyword evidence="15 22" id="KW-0472">Membrane</keyword>
<evidence type="ECO:0000256" key="8">
    <source>
        <dbReference type="ARBA" id="ARBA00022692"/>
    </source>
</evidence>
<reference evidence="24 25" key="1">
    <citation type="submission" date="2020-08" db="EMBL/GenBank/DDBJ databases">
        <title>Plant Genome Project.</title>
        <authorList>
            <person name="Zhang R.-G."/>
        </authorList>
    </citation>
    <scope>NUCLEOTIDE SEQUENCE [LARGE SCALE GENOMIC DNA]</scope>
    <source>
        <tissue evidence="24">Rhizome</tissue>
    </source>
</reference>
<comment type="similarity">
    <text evidence="3">In the C-terminal section; belongs to the protein kinase superfamily. Ser/Thr protein kinase family.</text>
</comment>
<evidence type="ECO:0000256" key="10">
    <source>
        <dbReference type="ARBA" id="ARBA00022734"/>
    </source>
</evidence>
<evidence type="ECO:0000256" key="19">
    <source>
        <dbReference type="ARBA" id="ARBA00048977"/>
    </source>
</evidence>
<dbReference type="EC" id="2.7.11.1" evidence="4"/>
<organism evidence="24 25">
    <name type="scientific">Zingiber officinale</name>
    <name type="common">Ginger</name>
    <name type="synonym">Amomum zingiber</name>
    <dbReference type="NCBI Taxonomy" id="94328"/>
    <lineage>
        <taxon>Eukaryota</taxon>
        <taxon>Viridiplantae</taxon>
        <taxon>Streptophyta</taxon>
        <taxon>Embryophyta</taxon>
        <taxon>Tracheophyta</taxon>
        <taxon>Spermatophyta</taxon>
        <taxon>Magnoliopsida</taxon>
        <taxon>Liliopsida</taxon>
        <taxon>Zingiberales</taxon>
        <taxon>Zingiberaceae</taxon>
        <taxon>Zingiber</taxon>
    </lineage>
</organism>
<comment type="caution">
    <text evidence="24">The sequence shown here is derived from an EMBL/GenBank/DDBJ whole genome shotgun (WGS) entry which is preliminary data.</text>
</comment>
<evidence type="ECO:0000256" key="1">
    <source>
        <dbReference type="ARBA" id="ARBA00004251"/>
    </source>
</evidence>
<dbReference type="Pfam" id="PF00069">
    <property type="entry name" value="Pkinase"/>
    <property type="match status" value="1"/>
</dbReference>
<evidence type="ECO:0000256" key="9">
    <source>
        <dbReference type="ARBA" id="ARBA00022729"/>
    </source>
</evidence>
<evidence type="ECO:0000256" key="3">
    <source>
        <dbReference type="ARBA" id="ARBA00010217"/>
    </source>
</evidence>
<keyword evidence="10" id="KW-0430">Lectin</keyword>
<dbReference type="InterPro" id="IPR013320">
    <property type="entry name" value="ConA-like_dom_sf"/>
</dbReference>
<dbReference type="CDD" id="cd06899">
    <property type="entry name" value="lectin_legume_LecRK_Arcelin_ConA"/>
    <property type="match status" value="1"/>
</dbReference>
<dbReference type="InterPro" id="IPR008271">
    <property type="entry name" value="Ser/Thr_kinase_AS"/>
</dbReference>
<dbReference type="SUPFAM" id="SSF49899">
    <property type="entry name" value="Concanavalin A-like lectins/glucanases"/>
    <property type="match status" value="1"/>
</dbReference>
<evidence type="ECO:0000256" key="14">
    <source>
        <dbReference type="ARBA" id="ARBA00022989"/>
    </source>
</evidence>
<feature type="domain" description="Protein kinase" evidence="23">
    <location>
        <begin position="598"/>
        <end position="877"/>
    </location>
</feature>
<evidence type="ECO:0000256" key="22">
    <source>
        <dbReference type="SAM" id="Phobius"/>
    </source>
</evidence>
<dbReference type="GO" id="GO:0005524">
    <property type="term" value="F:ATP binding"/>
    <property type="evidence" value="ECO:0007669"/>
    <property type="project" value="UniProtKB-UniRule"/>
</dbReference>
<keyword evidence="9" id="KW-0732">Signal</keyword>
<comment type="similarity">
    <text evidence="2">In the N-terminal section; belongs to the leguminous lectin family.</text>
</comment>
<dbReference type="PROSITE" id="PS00108">
    <property type="entry name" value="PROTEIN_KINASE_ST"/>
    <property type="match status" value="1"/>
</dbReference>
<keyword evidence="25" id="KW-1185">Reference proteome</keyword>
<evidence type="ECO:0000256" key="18">
    <source>
        <dbReference type="ARBA" id="ARBA00048659"/>
    </source>
</evidence>
<dbReference type="SUPFAM" id="SSF56112">
    <property type="entry name" value="Protein kinase-like (PK-like)"/>
    <property type="match status" value="1"/>
</dbReference>
<evidence type="ECO:0000313" key="24">
    <source>
        <dbReference type="EMBL" id="KAG6490755.1"/>
    </source>
</evidence>
<dbReference type="CDD" id="cd14066">
    <property type="entry name" value="STKc_IRAK"/>
    <property type="match status" value="1"/>
</dbReference>
<evidence type="ECO:0000256" key="15">
    <source>
        <dbReference type="ARBA" id="ARBA00023136"/>
    </source>
</evidence>
<evidence type="ECO:0000256" key="4">
    <source>
        <dbReference type="ARBA" id="ARBA00012513"/>
    </source>
</evidence>
<evidence type="ECO:0000256" key="13">
    <source>
        <dbReference type="ARBA" id="ARBA00022840"/>
    </source>
</evidence>
<dbReference type="AlphaFoldDB" id="A0A8J5KI39"/>
<dbReference type="Gene3D" id="3.30.200.20">
    <property type="entry name" value="Phosphorylase Kinase, domain 1"/>
    <property type="match status" value="1"/>
</dbReference>
<evidence type="ECO:0000256" key="20">
    <source>
        <dbReference type="PROSITE-ProRule" id="PRU10141"/>
    </source>
</evidence>
<dbReference type="FunFam" id="2.60.120.200:FF:000112">
    <property type="entry name" value="L-type lectin-domain containing receptor kinase V.9"/>
    <property type="match status" value="1"/>
</dbReference>
<comment type="catalytic activity">
    <reaction evidence="19">
        <text>L-seryl-[protein] + ATP = O-phospho-L-seryl-[protein] + ADP + H(+)</text>
        <dbReference type="Rhea" id="RHEA:17989"/>
        <dbReference type="Rhea" id="RHEA-COMP:9863"/>
        <dbReference type="Rhea" id="RHEA-COMP:11604"/>
        <dbReference type="ChEBI" id="CHEBI:15378"/>
        <dbReference type="ChEBI" id="CHEBI:29999"/>
        <dbReference type="ChEBI" id="CHEBI:30616"/>
        <dbReference type="ChEBI" id="CHEBI:83421"/>
        <dbReference type="ChEBI" id="CHEBI:456216"/>
        <dbReference type="EC" id="2.7.11.1"/>
    </reaction>
    <physiologicalReaction direction="left-to-right" evidence="19">
        <dbReference type="Rhea" id="RHEA:17990"/>
    </physiologicalReaction>
</comment>
<feature type="transmembrane region" description="Helical" evidence="22">
    <location>
        <begin position="543"/>
        <end position="564"/>
    </location>
</feature>
<dbReference type="FunFam" id="1.10.510.10:FF:000517">
    <property type="entry name" value="Putative receptor kinase Lecrk"/>
    <property type="match status" value="1"/>
</dbReference>
<keyword evidence="5" id="KW-1003">Cell membrane</keyword>
<keyword evidence="13 20" id="KW-0067">ATP-binding</keyword>
<dbReference type="PROSITE" id="PS00107">
    <property type="entry name" value="PROTEIN_KINASE_ATP"/>
    <property type="match status" value="1"/>
</dbReference>
<evidence type="ECO:0000256" key="5">
    <source>
        <dbReference type="ARBA" id="ARBA00022475"/>
    </source>
</evidence>
<dbReference type="GO" id="GO:0030246">
    <property type="term" value="F:carbohydrate binding"/>
    <property type="evidence" value="ECO:0007669"/>
    <property type="project" value="UniProtKB-KW"/>
</dbReference>
<comment type="subcellular location">
    <subcellularLocation>
        <location evidence="1">Cell membrane</location>
        <topology evidence="1">Single-pass type I membrane protein</topology>
    </subcellularLocation>
</comment>
<keyword evidence="11 20" id="KW-0547">Nucleotide-binding</keyword>
<dbReference type="InterPro" id="IPR050528">
    <property type="entry name" value="L-type_Lectin-RKs"/>
</dbReference>
<dbReference type="Proteomes" id="UP000734854">
    <property type="component" value="Unassembled WGS sequence"/>
</dbReference>
<dbReference type="InterPro" id="IPR011009">
    <property type="entry name" value="Kinase-like_dom_sf"/>
</dbReference>
<dbReference type="GO" id="GO:0005886">
    <property type="term" value="C:plasma membrane"/>
    <property type="evidence" value="ECO:0007669"/>
    <property type="project" value="UniProtKB-SubCell"/>
</dbReference>
<keyword evidence="12" id="KW-0418">Kinase</keyword>
<dbReference type="FunFam" id="3.30.200.20:FF:000112">
    <property type="entry name" value="Lectin-domain containing receptor kinase A4.3"/>
    <property type="match status" value="1"/>
</dbReference>
<evidence type="ECO:0000256" key="16">
    <source>
        <dbReference type="ARBA" id="ARBA00023170"/>
    </source>
</evidence>
<dbReference type="Pfam" id="PF00139">
    <property type="entry name" value="Lectin_legB"/>
    <property type="match status" value="1"/>
</dbReference>
<sequence length="918" mass="100495">MATPSSSKDWWYDSGVVIHVYSDKNQFKTYEVFEGHEVIMANDARTKVLGKDDVHLQFASDKKLFLTNVLHVPSVIKNLVSMDILNKKGLKVVIKSNNAILSRNDIFVGKAEEAASSNQTASSRLPPRRPERTAATTTSASPAAALSAAASPGCARSWRRRASAALPPTAASDALAHGVARVAMEAAAVGVIVVTGNDGAEEEWKAVVNGISTSSVKLEVNLLGMAQGRKSIVQRQAVRLFQKIETCGIMSLSTFLLFLFLLHQHLSAGVTTGAGDDFTLNGFRGANLTLDGTATITSNGLLRLTNNTRQVRGHALHVSQIQFRLPRHNGTVFSFSTTFVFGTIIKDRYIGGNGLAFLISGSDNFSSALGSQFLGLVNPNNNGNSTNHVFAVELDTIFNPDLYDINGNHVGIDVNGVVSNFSVPAGYFSDDTGVFQNLSLIGEQVMQAWVEYDAESMRLNVTLAPVRTAKPRRPLISRSIDLSPVFLDSMFVGFSASSGSYQTAHYVLGWSFKINGTARALDYSLLPSLPRTKSGGRSKFLEVGIPLASAGVVLAIAGVVALVVRRRMKYAELLEDWEKEYGPHRFSYKDLFDATGGFAEENSLGNGGFGRVYRGVLQRTKLDVAVKRVSHQSRQGMKEFVAEIVSLGRLRHRNLVRLLGYCRRKGELLLVYDYMPNGSLDKMLYDRLRPCLDWPTRFKIINGVASGLLYLHEDWEQMVIHRDIKASNVLLDGEMNGRLGDFGLARLYDHGNDPQTTHIVGTMGYIAPELVRTGRPSAATDVFAFGTFLFEVACGRRAVDWAADIDQLELLEWVLQSWRKGSILETRDARLGEEFVAEEVELVLKLGLLCAHPSPAARPSMRRVVEYLEGSSPLPELAATYLSFKTIELQRSKSIEDYMTSYPSSSSVATASSVARAP</sequence>
<keyword evidence="16" id="KW-0675">Receptor</keyword>
<evidence type="ECO:0000256" key="12">
    <source>
        <dbReference type="ARBA" id="ARBA00022777"/>
    </source>
</evidence>
<comment type="catalytic activity">
    <reaction evidence="18">
        <text>L-threonyl-[protein] + ATP = O-phospho-L-threonyl-[protein] + ADP + H(+)</text>
        <dbReference type="Rhea" id="RHEA:46608"/>
        <dbReference type="Rhea" id="RHEA-COMP:11060"/>
        <dbReference type="Rhea" id="RHEA-COMP:11605"/>
        <dbReference type="ChEBI" id="CHEBI:15378"/>
        <dbReference type="ChEBI" id="CHEBI:30013"/>
        <dbReference type="ChEBI" id="CHEBI:30616"/>
        <dbReference type="ChEBI" id="CHEBI:61977"/>
        <dbReference type="ChEBI" id="CHEBI:456216"/>
        <dbReference type="EC" id="2.7.11.1"/>
    </reaction>
    <physiologicalReaction direction="left-to-right" evidence="18">
        <dbReference type="Rhea" id="RHEA:46609"/>
    </physiologicalReaction>
</comment>
<keyword evidence="14 22" id="KW-1133">Transmembrane helix</keyword>
<feature type="binding site" evidence="20">
    <location>
        <position position="627"/>
    </location>
    <ligand>
        <name>ATP</name>
        <dbReference type="ChEBI" id="CHEBI:30616"/>
    </ligand>
</feature>
<evidence type="ECO:0000256" key="21">
    <source>
        <dbReference type="SAM" id="MobiDB-lite"/>
    </source>
</evidence>
<keyword evidence="7" id="KW-0808">Transferase</keyword>
<evidence type="ECO:0000256" key="6">
    <source>
        <dbReference type="ARBA" id="ARBA00022527"/>
    </source>
</evidence>
<dbReference type="EMBL" id="JACMSC010000014">
    <property type="protein sequence ID" value="KAG6490755.1"/>
    <property type="molecule type" value="Genomic_DNA"/>
</dbReference>
<dbReference type="InterPro" id="IPR054722">
    <property type="entry name" value="PolX-like_BBD"/>
</dbReference>
<feature type="region of interest" description="Disordered" evidence="21">
    <location>
        <begin position="117"/>
        <end position="148"/>
    </location>
</feature>
<dbReference type="Gene3D" id="2.60.120.200">
    <property type="match status" value="1"/>
</dbReference>
<keyword evidence="8 22" id="KW-0812">Transmembrane</keyword>
<evidence type="ECO:0000256" key="7">
    <source>
        <dbReference type="ARBA" id="ARBA00022679"/>
    </source>
</evidence>
<dbReference type="PROSITE" id="PS50011">
    <property type="entry name" value="PROTEIN_KINASE_DOM"/>
    <property type="match status" value="1"/>
</dbReference>
<protein>
    <recommendedName>
        <fullName evidence="4">non-specific serine/threonine protein kinase</fullName>
        <ecNumber evidence="4">2.7.11.1</ecNumber>
    </recommendedName>
</protein>
<feature type="compositionally biased region" description="Low complexity" evidence="21">
    <location>
        <begin position="133"/>
        <end position="148"/>
    </location>
</feature>
<evidence type="ECO:0000256" key="17">
    <source>
        <dbReference type="ARBA" id="ARBA00023180"/>
    </source>
</evidence>
<gene>
    <name evidence="24" type="ORF">ZIOFF_052065</name>
</gene>
<proteinExistence type="inferred from homology"/>
<accession>A0A8J5KI39</accession>
<dbReference type="SMART" id="SM00220">
    <property type="entry name" value="S_TKc"/>
    <property type="match status" value="1"/>
</dbReference>
<evidence type="ECO:0000259" key="23">
    <source>
        <dbReference type="PROSITE" id="PS50011"/>
    </source>
</evidence>
<evidence type="ECO:0000313" key="25">
    <source>
        <dbReference type="Proteomes" id="UP000734854"/>
    </source>
</evidence>
<dbReference type="InterPro" id="IPR001220">
    <property type="entry name" value="Legume_lectin_dom"/>
</dbReference>
<keyword evidence="17" id="KW-0325">Glycoprotein</keyword>
<dbReference type="Pfam" id="PF22936">
    <property type="entry name" value="Pol_BBD"/>
    <property type="match status" value="1"/>
</dbReference>
<dbReference type="PANTHER" id="PTHR27007">
    <property type="match status" value="1"/>
</dbReference>
<evidence type="ECO:0000256" key="11">
    <source>
        <dbReference type="ARBA" id="ARBA00022741"/>
    </source>
</evidence>
<dbReference type="InterPro" id="IPR000719">
    <property type="entry name" value="Prot_kinase_dom"/>
</dbReference>
<dbReference type="Gene3D" id="1.10.510.10">
    <property type="entry name" value="Transferase(Phosphotransferase) domain 1"/>
    <property type="match status" value="1"/>
</dbReference>